<name>A0A1H3Y8J1_9GAMM</name>
<dbReference type="InterPro" id="IPR051621">
    <property type="entry name" value="T2SS_protein_J"/>
</dbReference>
<keyword evidence="7 8" id="KW-0472">Membrane</keyword>
<dbReference type="SUPFAM" id="SSF54523">
    <property type="entry name" value="Pili subunits"/>
    <property type="match status" value="1"/>
</dbReference>
<evidence type="ECO:0000256" key="4">
    <source>
        <dbReference type="ARBA" id="ARBA00022519"/>
    </source>
</evidence>
<reference evidence="10" key="1">
    <citation type="submission" date="2016-10" db="EMBL/GenBank/DDBJ databases">
        <authorList>
            <person name="Varghese N."/>
            <person name="Submissions S."/>
        </authorList>
    </citation>
    <scope>NUCLEOTIDE SEQUENCE [LARGE SCALE GENOMIC DNA]</scope>
    <source>
        <strain evidence="10">DSM 11526</strain>
    </source>
</reference>
<feature type="transmembrane region" description="Helical" evidence="8">
    <location>
        <begin position="12"/>
        <end position="33"/>
    </location>
</feature>
<evidence type="ECO:0000313" key="9">
    <source>
        <dbReference type="EMBL" id="SEA07945.1"/>
    </source>
</evidence>
<dbReference type="OrthoDB" id="5735587at2"/>
<dbReference type="Pfam" id="PF07963">
    <property type="entry name" value="N_methyl"/>
    <property type="match status" value="1"/>
</dbReference>
<keyword evidence="5 8" id="KW-0812">Transmembrane</keyword>
<keyword evidence="6 8" id="KW-1133">Transmembrane helix</keyword>
<comment type="subcellular location">
    <subcellularLocation>
        <location evidence="1">Cell inner membrane</location>
        <topology evidence="1">Single-pass membrane protein</topology>
    </subcellularLocation>
</comment>
<feature type="transmembrane region" description="Helical" evidence="8">
    <location>
        <begin position="91"/>
        <end position="113"/>
    </location>
</feature>
<evidence type="ECO:0000256" key="1">
    <source>
        <dbReference type="ARBA" id="ARBA00004377"/>
    </source>
</evidence>
<dbReference type="PANTHER" id="PTHR39583:SF2">
    <property type="entry name" value="TYPE II SECRETION SYSTEM PROTEIN J"/>
    <property type="match status" value="1"/>
</dbReference>
<evidence type="ECO:0000256" key="6">
    <source>
        <dbReference type="ARBA" id="ARBA00022989"/>
    </source>
</evidence>
<protein>
    <submittedName>
        <fullName evidence="9">Type II secretion system protein J (GspJ)</fullName>
    </submittedName>
</protein>
<dbReference type="InterPro" id="IPR012902">
    <property type="entry name" value="N_methyl_site"/>
</dbReference>
<organism evidence="9 10">
    <name type="scientific">Marinobacterium iners DSM 11526</name>
    <dbReference type="NCBI Taxonomy" id="1122198"/>
    <lineage>
        <taxon>Bacteria</taxon>
        <taxon>Pseudomonadati</taxon>
        <taxon>Pseudomonadota</taxon>
        <taxon>Gammaproteobacteria</taxon>
        <taxon>Oceanospirillales</taxon>
        <taxon>Oceanospirillaceae</taxon>
        <taxon>Marinobacterium</taxon>
    </lineage>
</organism>
<dbReference type="NCBIfam" id="TIGR02532">
    <property type="entry name" value="IV_pilin_GFxxxE"/>
    <property type="match status" value="1"/>
</dbReference>
<accession>A0A1H3Y8J1</accession>
<keyword evidence="3" id="KW-0488">Methylation</keyword>
<dbReference type="Proteomes" id="UP000242469">
    <property type="component" value="Unassembled WGS sequence"/>
</dbReference>
<evidence type="ECO:0000256" key="7">
    <source>
        <dbReference type="ARBA" id="ARBA00023136"/>
    </source>
</evidence>
<sequence length="202" mass="23103">MDRRSNYRGFTIIEMLVSLVIFSMIMLATLTAMRTFGESQSRIEQHTDRLDEMRQATSLLRSLVGKAIPVTAFVEEKGIYNTFFYGNEEQLVWIAPLVTGAGSGGVYFFRLALQDEVLGLQMVAFRSASEPPQWDGIEVYPLLRSVESINISYLADLEPATEWQSEWAMGYFSPKLVRLNLKVRGKYWPETVIRLDNGMLRQ</sequence>
<keyword evidence="2" id="KW-1003">Cell membrane</keyword>
<evidence type="ECO:0000256" key="5">
    <source>
        <dbReference type="ARBA" id="ARBA00022692"/>
    </source>
</evidence>
<dbReference type="GO" id="GO:0005886">
    <property type="term" value="C:plasma membrane"/>
    <property type="evidence" value="ECO:0007669"/>
    <property type="project" value="UniProtKB-SubCell"/>
</dbReference>
<gene>
    <name evidence="9" type="ORF">SAMN02745729_101406</name>
</gene>
<dbReference type="AlphaFoldDB" id="A0A1H3Y8J1"/>
<dbReference type="STRING" id="1122198.SAMN02745729_101406"/>
<dbReference type="RefSeq" id="WP_091822287.1">
    <property type="nucleotide sequence ID" value="NZ_FNRJ01000001.1"/>
</dbReference>
<dbReference type="InterPro" id="IPR045584">
    <property type="entry name" value="Pilin-like"/>
</dbReference>
<evidence type="ECO:0000256" key="3">
    <source>
        <dbReference type="ARBA" id="ARBA00022481"/>
    </source>
</evidence>
<dbReference type="GO" id="GO:0015628">
    <property type="term" value="P:protein secretion by the type II secretion system"/>
    <property type="evidence" value="ECO:0007669"/>
    <property type="project" value="TreeGrafter"/>
</dbReference>
<dbReference type="PANTHER" id="PTHR39583">
    <property type="entry name" value="TYPE II SECRETION SYSTEM PROTEIN J-RELATED"/>
    <property type="match status" value="1"/>
</dbReference>
<proteinExistence type="predicted"/>
<evidence type="ECO:0000256" key="8">
    <source>
        <dbReference type="SAM" id="Phobius"/>
    </source>
</evidence>
<evidence type="ECO:0000313" key="10">
    <source>
        <dbReference type="Proteomes" id="UP000242469"/>
    </source>
</evidence>
<dbReference type="EMBL" id="FNRJ01000001">
    <property type="protein sequence ID" value="SEA07945.1"/>
    <property type="molecule type" value="Genomic_DNA"/>
</dbReference>
<keyword evidence="10" id="KW-1185">Reference proteome</keyword>
<evidence type="ECO:0000256" key="2">
    <source>
        <dbReference type="ARBA" id="ARBA00022475"/>
    </source>
</evidence>
<keyword evidence="4" id="KW-0997">Cell inner membrane</keyword>